<name>A0A550C8P7_9AGAR</name>
<evidence type="ECO:0000313" key="1">
    <source>
        <dbReference type="EMBL" id="TRM61159.1"/>
    </source>
</evidence>
<reference evidence="1 2" key="1">
    <citation type="journal article" date="2019" name="New Phytol.">
        <title>Comparative genomics reveals unique wood-decay strategies and fruiting body development in the Schizophyllaceae.</title>
        <authorList>
            <person name="Almasi E."/>
            <person name="Sahu N."/>
            <person name="Krizsan K."/>
            <person name="Balint B."/>
            <person name="Kovacs G.M."/>
            <person name="Kiss B."/>
            <person name="Cseklye J."/>
            <person name="Drula E."/>
            <person name="Henrissat B."/>
            <person name="Nagy I."/>
            <person name="Chovatia M."/>
            <person name="Adam C."/>
            <person name="LaButti K."/>
            <person name="Lipzen A."/>
            <person name="Riley R."/>
            <person name="Grigoriev I.V."/>
            <person name="Nagy L.G."/>
        </authorList>
    </citation>
    <scope>NUCLEOTIDE SEQUENCE [LARGE SCALE GENOMIC DNA]</scope>
    <source>
        <strain evidence="1 2">NL-1724</strain>
    </source>
</reference>
<proteinExistence type="predicted"/>
<sequence>MPPPTQQRTEIIAARPRRPVRSSLHASPRSFRMLSWTLAVTSGTTGVYEIEESSGTTLFMQEYLRTCMRPPGNLRATFVRYHDSHYAPAPAVGFSHVPSVAMRNILSGRRKPSSIITICARVIRLHGVFASDAWTPACLSDIDERSHTLTRRPLLPRPGSGRERTARLGDRRKNASLVISSGAYDIYHCGTAHHVSLVSTSLYQVRIVFYTVGGPQSSRSNAQWPRAASIR</sequence>
<evidence type="ECO:0000313" key="2">
    <source>
        <dbReference type="Proteomes" id="UP000320762"/>
    </source>
</evidence>
<organism evidence="1 2">
    <name type="scientific">Schizophyllum amplum</name>
    <dbReference type="NCBI Taxonomy" id="97359"/>
    <lineage>
        <taxon>Eukaryota</taxon>
        <taxon>Fungi</taxon>
        <taxon>Dikarya</taxon>
        <taxon>Basidiomycota</taxon>
        <taxon>Agaricomycotina</taxon>
        <taxon>Agaricomycetes</taxon>
        <taxon>Agaricomycetidae</taxon>
        <taxon>Agaricales</taxon>
        <taxon>Schizophyllaceae</taxon>
        <taxon>Schizophyllum</taxon>
    </lineage>
</organism>
<gene>
    <name evidence="1" type="ORF">BD626DRAFT_91064</name>
</gene>
<dbReference type="Proteomes" id="UP000320762">
    <property type="component" value="Unassembled WGS sequence"/>
</dbReference>
<dbReference type="AlphaFoldDB" id="A0A550C8P7"/>
<accession>A0A550C8P7</accession>
<comment type="caution">
    <text evidence="1">The sequence shown here is derived from an EMBL/GenBank/DDBJ whole genome shotgun (WGS) entry which is preliminary data.</text>
</comment>
<protein>
    <submittedName>
        <fullName evidence="1">Uncharacterized protein</fullName>
    </submittedName>
</protein>
<keyword evidence="2" id="KW-1185">Reference proteome</keyword>
<dbReference type="EMBL" id="VDMD01000018">
    <property type="protein sequence ID" value="TRM61159.1"/>
    <property type="molecule type" value="Genomic_DNA"/>
</dbReference>